<dbReference type="GO" id="GO:0071209">
    <property type="term" value="F:U7 snRNA binding"/>
    <property type="evidence" value="ECO:0007669"/>
    <property type="project" value="InterPro"/>
</dbReference>
<dbReference type="GeneID" id="106117127"/>
<evidence type="ECO:0000313" key="3">
    <source>
        <dbReference type="RefSeq" id="XP_013166669.1"/>
    </source>
</evidence>
<dbReference type="InterPro" id="IPR001163">
    <property type="entry name" value="Sm_dom_euk/arc"/>
</dbReference>
<feature type="domain" description="Sm" evidence="2">
    <location>
        <begin position="81"/>
        <end position="195"/>
    </location>
</feature>
<dbReference type="SMART" id="SM00651">
    <property type="entry name" value="Sm"/>
    <property type="match status" value="1"/>
</dbReference>
<dbReference type="Proteomes" id="UP000694872">
    <property type="component" value="Unplaced"/>
</dbReference>
<dbReference type="CTD" id="134353"/>
<gene>
    <name evidence="3" type="primary">LOC106117127</name>
</gene>
<keyword evidence="1" id="KW-0175">Coiled coil</keyword>
<reference evidence="3" key="1">
    <citation type="submission" date="2025-08" db="UniProtKB">
        <authorList>
            <consortium name="RefSeq"/>
        </authorList>
    </citation>
    <scope>IDENTIFICATION</scope>
</reference>
<dbReference type="GO" id="GO:0005683">
    <property type="term" value="C:U7 snRNP"/>
    <property type="evidence" value="ECO:0007669"/>
    <property type="project" value="TreeGrafter"/>
</dbReference>
<dbReference type="AlphaFoldDB" id="A0AAJ7E842"/>
<dbReference type="Pfam" id="PF01423">
    <property type="entry name" value="LSM"/>
    <property type="match status" value="1"/>
</dbReference>
<name>A0AAJ7E842_PAPXU</name>
<dbReference type="SUPFAM" id="SSF50182">
    <property type="entry name" value="Sm-like ribonucleoproteins"/>
    <property type="match status" value="1"/>
</dbReference>
<evidence type="ECO:0000259" key="2">
    <source>
        <dbReference type="SMART" id="SM00651"/>
    </source>
</evidence>
<evidence type="ECO:0000256" key="1">
    <source>
        <dbReference type="SAM" id="Coils"/>
    </source>
</evidence>
<dbReference type="Gene3D" id="2.30.30.100">
    <property type="match status" value="1"/>
</dbReference>
<feature type="coiled-coil region" evidence="1">
    <location>
        <begin position="61"/>
        <end position="97"/>
    </location>
</feature>
<organism evidence="3">
    <name type="scientific">Papilio xuthus</name>
    <name type="common">Asian swallowtail butterfly</name>
    <dbReference type="NCBI Taxonomy" id="66420"/>
    <lineage>
        <taxon>Eukaryota</taxon>
        <taxon>Metazoa</taxon>
        <taxon>Ecdysozoa</taxon>
        <taxon>Arthropoda</taxon>
        <taxon>Hexapoda</taxon>
        <taxon>Insecta</taxon>
        <taxon>Pterygota</taxon>
        <taxon>Neoptera</taxon>
        <taxon>Endopterygota</taxon>
        <taxon>Lepidoptera</taxon>
        <taxon>Glossata</taxon>
        <taxon>Ditrysia</taxon>
        <taxon>Papilionoidea</taxon>
        <taxon>Papilionidae</taxon>
        <taxon>Papilioninae</taxon>
        <taxon>Papilio</taxon>
    </lineage>
</organism>
<protein>
    <submittedName>
        <fullName evidence="3">Uncharacterized protein LOC106117127 isoform X2</fullName>
    </submittedName>
</protein>
<dbReference type="RefSeq" id="XP_013166669.1">
    <property type="nucleotide sequence ID" value="XM_013311215.1"/>
</dbReference>
<proteinExistence type="predicted"/>
<dbReference type="InterPro" id="IPR010920">
    <property type="entry name" value="LSM_dom_sf"/>
</dbReference>
<accession>A0AAJ7E842</accession>
<sequence length="198" mass="22129">MSGDSSTSDSEISACSSKFDPVKTLYSSRTLVPVENAPMYNSVDQFEASLQSKNTIVPVGHSELVRQQKEEKEKRQNEEARQLAEANRQRFAKYEGEVITRGAAGLRGELHANLIAFDKQWNLALTDVLEIWHKRAVTKRKIPPAVGAPVDKGTAAAMYPVPKVTEKPIGKGVWECRRHVPQLMVRGEHIVLINLVQR</sequence>
<dbReference type="GO" id="GO:0006398">
    <property type="term" value="P:mRNA 3'-end processing by stem-loop binding and cleavage"/>
    <property type="evidence" value="ECO:0007669"/>
    <property type="project" value="TreeGrafter"/>
</dbReference>
<dbReference type="InterPro" id="IPR039267">
    <property type="entry name" value="Lsm11"/>
</dbReference>
<dbReference type="PANTHER" id="PTHR21415">
    <property type="entry name" value="U7 SNRNA-ASSOCIATED SM-LIKE PROTEIN LSM11"/>
    <property type="match status" value="1"/>
</dbReference>
<dbReference type="PANTHER" id="PTHR21415:SF1">
    <property type="entry name" value="U7 SNRNA-ASSOCIATED SM-LIKE PROTEIN LSM11"/>
    <property type="match status" value="1"/>
</dbReference>